<dbReference type="InterPro" id="IPR005119">
    <property type="entry name" value="LysR_subst-bd"/>
</dbReference>
<evidence type="ECO:0000259" key="5">
    <source>
        <dbReference type="PROSITE" id="PS50931"/>
    </source>
</evidence>
<accession>A0A2S7JZK4</accession>
<dbReference type="PANTHER" id="PTHR30346:SF17">
    <property type="entry name" value="LYSR FAMILY TRANSCRIPTIONAL REGULATOR"/>
    <property type="match status" value="1"/>
</dbReference>
<dbReference type="Proteomes" id="UP000239504">
    <property type="component" value="Unassembled WGS sequence"/>
</dbReference>
<keyword evidence="3" id="KW-0238">DNA-binding</keyword>
<dbReference type="AlphaFoldDB" id="A0A2S7JZK4"/>
<dbReference type="Pfam" id="PF00126">
    <property type="entry name" value="HTH_1"/>
    <property type="match status" value="1"/>
</dbReference>
<dbReference type="InterPro" id="IPR000847">
    <property type="entry name" value="LysR_HTH_N"/>
</dbReference>
<dbReference type="OrthoDB" id="9815174at2"/>
<keyword evidence="4" id="KW-0804">Transcription</keyword>
<evidence type="ECO:0000313" key="7">
    <source>
        <dbReference type="Proteomes" id="UP000239504"/>
    </source>
</evidence>
<keyword evidence="2" id="KW-0805">Transcription regulation</keyword>
<organism evidence="6 7">
    <name type="scientific">Hyphococcus luteus</name>
    <dbReference type="NCBI Taxonomy" id="2058213"/>
    <lineage>
        <taxon>Bacteria</taxon>
        <taxon>Pseudomonadati</taxon>
        <taxon>Pseudomonadota</taxon>
        <taxon>Alphaproteobacteria</taxon>
        <taxon>Parvularculales</taxon>
        <taxon>Parvularculaceae</taxon>
        <taxon>Hyphococcus</taxon>
    </lineage>
</organism>
<evidence type="ECO:0000256" key="1">
    <source>
        <dbReference type="ARBA" id="ARBA00009437"/>
    </source>
</evidence>
<dbReference type="SUPFAM" id="SSF53850">
    <property type="entry name" value="Periplasmic binding protein-like II"/>
    <property type="match status" value="1"/>
</dbReference>
<protein>
    <submittedName>
        <fullName evidence="6">LysR family transcriptional regulator</fullName>
    </submittedName>
</protein>
<dbReference type="CDD" id="cd08414">
    <property type="entry name" value="PBP2_LTTR_aromatics_like"/>
    <property type="match status" value="1"/>
</dbReference>
<proteinExistence type="inferred from homology"/>
<name>A0A2S7JZK4_9PROT</name>
<dbReference type="PROSITE" id="PS50931">
    <property type="entry name" value="HTH_LYSR"/>
    <property type="match status" value="1"/>
</dbReference>
<gene>
    <name evidence="6" type="ORF">CW354_22415</name>
</gene>
<dbReference type="GO" id="GO:0003677">
    <property type="term" value="F:DNA binding"/>
    <property type="evidence" value="ECO:0007669"/>
    <property type="project" value="UniProtKB-KW"/>
</dbReference>
<dbReference type="PANTHER" id="PTHR30346">
    <property type="entry name" value="TRANSCRIPTIONAL DUAL REGULATOR HCAR-RELATED"/>
    <property type="match status" value="1"/>
</dbReference>
<dbReference type="Gene3D" id="1.10.10.10">
    <property type="entry name" value="Winged helix-like DNA-binding domain superfamily/Winged helix DNA-binding domain"/>
    <property type="match status" value="1"/>
</dbReference>
<dbReference type="InterPro" id="IPR036388">
    <property type="entry name" value="WH-like_DNA-bd_sf"/>
</dbReference>
<sequence length="313" mass="34644">MSLSTRDFQLLTVLANELHFGRAADALGMRQPQLSTRLAQIERSVGVDLFVRRPRVAVTPAGKIVMDAARRAFNDFEAAAEQARRVERGEVGAVVTAISSSIILSDIPGSIRKFRNRYPEIGITLRDMHSTEQSEALRSGQIDISITREIDSSRPIRSEIIGHQRFVAFLSKDHPLAARKKLSLAHLANEPFVLFDHAIAPGLHHQINALCIRAGFTPNIVQEADEWYTVLGFVRAGFGVTIALDMEGAPDWPDVVTVPLDLKDAVAPVFLCWDESRPSASRDLLIDWLREEAKGLGQNAGKRTHKKTARKTA</sequence>
<evidence type="ECO:0000256" key="2">
    <source>
        <dbReference type="ARBA" id="ARBA00023015"/>
    </source>
</evidence>
<dbReference type="GO" id="GO:0003700">
    <property type="term" value="F:DNA-binding transcription factor activity"/>
    <property type="evidence" value="ECO:0007669"/>
    <property type="project" value="InterPro"/>
</dbReference>
<feature type="domain" description="HTH lysR-type" evidence="5">
    <location>
        <begin position="1"/>
        <end position="59"/>
    </location>
</feature>
<keyword evidence="7" id="KW-1185">Reference proteome</keyword>
<evidence type="ECO:0000256" key="3">
    <source>
        <dbReference type="ARBA" id="ARBA00023125"/>
    </source>
</evidence>
<dbReference type="Gene3D" id="3.40.190.10">
    <property type="entry name" value="Periplasmic binding protein-like II"/>
    <property type="match status" value="2"/>
</dbReference>
<evidence type="ECO:0000256" key="4">
    <source>
        <dbReference type="ARBA" id="ARBA00023163"/>
    </source>
</evidence>
<reference evidence="6 7" key="1">
    <citation type="submission" date="2017-12" db="EMBL/GenBank/DDBJ databases">
        <authorList>
            <person name="Hurst M.R.H."/>
        </authorList>
    </citation>
    <scope>NUCLEOTIDE SEQUENCE [LARGE SCALE GENOMIC DNA]</scope>
    <source>
        <strain evidence="6 7">SY-3-19</strain>
    </source>
</reference>
<dbReference type="GO" id="GO:0032993">
    <property type="term" value="C:protein-DNA complex"/>
    <property type="evidence" value="ECO:0007669"/>
    <property type="project" value="TreeGrafter"/>
</dbReference>
<dbReference type="SUPFAM" id="SSF46785">
    <property type="entry name" value="Winged helix' DNA-binding domain"/>
    <property type="match status" value="1"/>
</dbReference>
<comment type="caution">
    <text evidence="6">The sequence shown here is derived from an EMBL/GenBank/DDBJ whole genome shotgun (WGS) entry which is preliminary data.</text>
</comment>
<dbReference type="RefSeq" id="WP_104832322.1">
    <property type="nucleotide sequence ID" value="NZ_PJCH01000017.1"/>
</dbReference>
<dbReference type="EMBL" id="PJCH01000017">
    <property type="protein sequence ID" value="PQA85683.1"/>
    <property type="molecule type" value="Genomic_DNA"/>
</dbReference>
<dbReference type="InterPro" id="IPR036390">
    <property type="entry name" value="WH_DNA-bd_sf"/>
</dbReference>
<comment type="similarity">
    <text evidence="1">Belongs to the LysR transcriptional regulatory family.</text>
</comment>
<evidence type="ECO:0000313" key="6">
    <source>
        <dbReference type="EMBL" id="PQA85683.1"/>
    </source>
</evidence>
<dbReference type="Pfam" id="PF03466">
    <property type="entry name" value="LysR_substrate"/>
    <property type="match status" value="1"/>
</dbReference>
<dbReference type="PRINTS" id="PR00039">
    <property type="entry name" value="HTHLYSR"/>
</dbReference>